<proteinExistence type="inferred from homology"/>
<evidence type="ECO:0000313" key="12">
    <source>
        <dbReference type="EMBL" id="KAL3728535.1"/>
    </source>
</evidence>
<name>A0ABD3JYH4_EUCGL</name>
<evidence type="ECO:0000256" key="10">
    <source>
        <dbReference type="RuleBase" id="RU910715"/>
    </source>
</evidence>
<comment type="similarity">
    <text evidence="2 10">Belongs to the SWEET sugar transporter family.</text>
</comment>
<dbReference type="InterPro" id="IPR047664">
    <property type="entry name" value="SWEET"/>
</dbReference>
<keyword evidence="13" id="KW-1185">Reference proteome</keyword>
<dbReference type="GO" id="GO:0005886">
    <property type="term" value="C:plasma membrane"/>
    <property type="evidence" value="ECO:0007669"/>
    <property type="project" value="UniProtKB-SubCell"/>
</dbReference>
<evidence type="ECO:0000256" key="5">
    <source>
        <dbReference type="ARBA" id="ARBA00022597"/>
    </source>
</evidence>
<feature type="transmembrane region" description="Helical" evidence="10">
    <location>
        <begin position="132"/>
        <end position="153"/>
    </location>
</feature>
<feature type="transmembrane region" description="Helical" evidence="10">
    <location>
        <begin position="12"/>
        <end position="36"/>
    </location>
</feature>
<dbReference type="FunFam" id="1.20.1280.290:FF:000001">
    <property type="entry name" value="Bidirectional sugar transporter SWEET"/>
    <property type="match status" value="1"/>
</dbReference>
<feature type="transmembrane region" description="Helical" evidence="10">
    <location>
        <begin position="48"/>
        <end position="65"/>
    </location>
</feature>
<keyword evidence="8 10" id="KW-1133">Transmembrane helix</keyword>
<dbReference type="Pfam" id="PF03083">
    <property type="entry name" value="MtN3_slv"/>
    <property type="match status" value="2"/>
</dbReference>
<dbReference type="Gene3D" id="1.20.1280.290">
    <property type="match status" value="2"/>
</dbReference>
<sequence length="291" mass="32837">MAFPAHRHLWIFAFGILGNIVSFFVFLAPVPTFYRIYRNKSTEEFQSIPYLVALFSSMLWLYYAFLKGHSFLLITINSFGCVIEMVYIAIYIAYALRAARNSTIKLFALMNMGLFSLLILITHFIPNDDARATVFGWICTTISVSVFAAPLSIVARVVRTNSVEFMPFSLSFFLTLSAIMWFGYGFFQKDWCIMIPNIVGFVLGLSQMVLYGYYRNNEVVDEKLPQHVAINVVRPPPRVVSEVRPVTDEISPPIDRGEARADEQQPQPSQLPEGAVEVVVSGDDLGSDQPS</sequence>
<evidence type="ECO:0000256" key="9">
    <source>
        <dbReference type="ARBA" id="ARBA00023136"/>
    </source>
</evidence>
<evidence type="ECO:0000256" key="4">
    <source>
        <dbReference type="ARBA" id="ARBA00022475"/>
    </source>
</evidence>
<keyword evidence="9 10" id="KW-0472">Membrane</keyword>
<evidence type="ECO:0000256" key="2">
    <source>
        <dbReference type="ARBA" id="ARBA00007809"/>
    </source>
</evidence>
<evidence type="ECO:0000256" key="11">
    <source>
        <dbReference type="SAM" id="MobiDB-lite"/>
    </source>
</evidence>
<keyword evidence="4" id="KW-1003">Cell membrane</keyword>
<evidence type="ECO:0000256" key="3">
    <source>
        <dbReference type="ARBA" id="ARBA00022448"/>
    </source>
</evidence>
<feature type="transmembrane region" description="Helical" evidence="10">
    <location>
        <begin position="193"/>
        <end position="214"/>
    </location>
</feature>
<keyword evidence="7" id="KW-0677">Repeat</keyword>
<dbReference type="InterPro" id="IPR004316">
    <property type="entry name" value="SWEET_rpt"/>
</dbReference>
<keyword evidence="3 10" id="KW-0813">Transport</keyword>
<dbReference type="GO" id="GO:0008515">
    <property type="term" value="F:sucrose transmembrane transporter activity"/>
    <property type="evidence" value="ECO:0007669"/>
    <property type="project" value="UniProtKB-ARBA"/>
</dbReference>
<accession>A0ABD3JYH4</accession>
<comment type="subcellular location">
    <subcellularLocation>
        <location evidence="1 10">Cell membrane</location>
        <topology evidence="1 10">Multi-pass membrane protein</topology>
    </subcellularLocation>
</comment>
<feature type="transmembrane region" description="Helical" evidence="10">
    <location>
        <begin position="71"/>
        <end position="94"/>
    </location>
</feature>
<evidence type="ECO:0000256" key="6">
    <source>
        <dbReference type="ARBA" id="ARBA00022692"/>
    </source>
</evidence>
<protein>
    <recommendedName>
        <fullName evidence="10">Bidirectional sugar transporter SWEET</fullName>
    </recommendedName>
</protein>
<dbReference type="FunFam" id="1.20.1280.290:FF:000003">
    <property type="entry name" value="Bidirectional sugar transporter SWEET"/>
    <property type="match status" value="1"/>
</dbReference>
<feature type="transmembrane region" description="Helical" evidence="10">
    <location>
        <begin position="165"/>
        <end position="187"/>
    </location>
</feature>
<feature type="region of interest" description="Disordered" evidence="11">
    <location>
        <begin position="244"/>
        <end position="275"/>
    </location>
</feature>
<reference evidence="12 13" key="1">
    <citation type="submission" date="2024-11" db="EMBL/GenBank/DDBJ databases">
        <title>Chromosome-level genome assembly of Eucalyptus globulus Labill. provides insights into its genome evolution.</title>
        <authorList>
            <person name="Li X."/>
        </authorList>
    </citation>
    <scope>NUCLEOTIDE SEQUENCE [LARGE SCALE GENOMIC DNA]</scope>
    <source>
        <strain evidence="12">CL2024</strain>
        <tissue evidence="12">Fresh tender leaves</tissue>
    </source>
</reference>
<comment type="caution">
    <text evidence="12">The sequence shown here is derived from an EMBL/GenBank/DDBJ whole genome shotgun (WGS) entry which is preliminary data.</text>
</comment>
<dbReference type="AlphaFoldDB" id="A0ABD3JYH4"/>
<evidence type="ECO:0000256" key="8">
    <source>
        <dbReference type="ARBA" id="ARBA00022989"/>
    </source>
</evidence>
<gene>
    <name evidence="12" type="ORF">ACJRO7_033170</name>
</gene>
<keyword evidence="6 10" id="KW-0812">Transmembrane</keyword>
<feature type="transmembrane region" description="Helical" evidence="10">
    <location>
        <begin position="106"/>
        <end position="126"/>
    </location>
</feature>
<comment type="function">
    <text evidence="10">Mediates both low-affinity uptake and efflux of sugar across the membrane.</text>
</comment>
<dbReference type="EMBL" id="JBJKBG010000008">
    <property type="protein sequence ID" value="KAL3728535.1"/>
    <property type="molecule type" value="Genomic_DNA"/>
</dbReference>
<evidence type="ECO:0000313" key="13">
    <source>
        <dbReference type="Proteomes" id="UP001634007"/>
    </source>
</evidence>
<evidence type="ECO:0000256" key="7">
    <source>
        <dbReference type="ARBA" id="ARBA00022737"/>
    </source>
</evidence>
<dbReference type="PANTHER" id="PTHR10791">
    <property type="entry name" value="RAG1-ACTIVATING PROTEIN 1"/>
    <property type="match status" value="1"/>
</dbReference>
<evidence type="ECO:0000256" key="1">
    <source>
        <dbReference type="ARBA" id="ARBA00004651"/>
    </source>
</evidence>
<organism evidence="12 13">
    <name type="scientific">Eucalyptus globulus</name>
    <name type="common">Tasmanian blue gum</name>
    <dbReference type="NCBI Taxonomy" id="34317"/>
    <lineage>
        <taxon>Eukaryota</taxon>
        <taxon>Viridiplantae</taxon>
        <taxon>Streptophyta</taxon>
        <taxon>Embryophyta</taxon>
        <taxon>Tracheophyta</taxon>
        <taxon>Spermatophyta</taxon>
        <taxon>Magnoliopsida</taxon>
        <taxon>eudicotyledons</taxon>
        <taxon>Gunneridae</taxon>
        <taxon>Pentapetalae</taxon>
        <taxon>rosids</taxon>
        <taxon>malvids</taxon>
        <taxon>Myrtales</taxon>
        <taxon>Myrtaceae</taxon>
        <taxon>Myrtoideae</taxon>
        <taxon>Eucalypteae</taxon>
        <taxon>Eucalyptus</taxon>
    </lineage>
</organism>
<dbReference type="PANTHER" id="PTHR10791:SF222">
    <property type="entry name" value="BIDIRECTIONAL SUGAR TRANSPORTER SWEET15"/>
    <property type="match status" value="1"/>
</dbReference>
<keyword evidence="5 10" id="KW-0762">Sugar transport</keyword>
<dbReference type="Proteomes" id="UP001634007">
    <property type="component" value="Unassembled WGS sequence"/>
</dbReference>